<organism evidence="1 2">
    <name type="scientific">Rhizophagus clarus</name>
    <dbReference type="NCBI Taxonomy" id="94130"/>
    <lineage>
        <taxon>Eukaryota</taxon>
        <taxon>Fungi</taxon>
        <taxon>Fungi incertae sedis</taxon>
        <taxon>Mucoromycota</taxon>
        <taxon>Glomeromycotina</taxon>
        <taxon>Glomeromycetes</taxon>
        <taxon>Glomerales</taxon>
        <taxon>Glomeraceae</taxon>
        <taxon>Rhizophagus</taxon>
    </lineage>
</organism>
<sequence length="205" mass="23742">MFMILDLSNEKVYEGKHHSHFNTFSQEIEISKISKYSKFLKPLDYLFSVKSSILISLWSDLVTKQYITLIVPMNYSRYPEEYSSWLKEFLYPQPSVFIETCKKSFYVSLNGEAITVLILLGIHLEGNIIVLFGYYLVAFESFVDENGNILNETLIQVPSENTNLFYSYSTSLLATYLFLTGNQNSLSPWAPKPTAENIIFILNRY</sequence>
<gene>
    <name evidence="1" type="ORF">RCL2_001195600</name>
</gene>
<evidence type="ECO:0000313" key="1">
    <source>
        <dbReference type="EMBL" id="GES84863.1"/>
    </source>
</evidence>
<dbReference type="OrthoDB" id="2330027at2759"/>
<reference evidence="1" key="1">
    <citation type="submission" date="2019-10" db="EMBL/GenBank/DDBJ databases">
        <title>Conservation and host-specific expression of non-tandemly repeated heterogenous ribosome RNA gene in arbuscular mycorrhizal fungi.</title>
        <authorList>
            <person name="Maeda T."/>
            <person name="Kobayashi Y."/>
            <person name="Nakagawa T."/>
            <person name="Ezawa T."/>
            <person name="Yamaguchi K."/>
            <person name="Bino T."/>
            <person name="Nishimoto Y."/>
            <person name="Shigenobu S."/>
            <person name="Kawaguchi M."/>
        </authorList>
    </citation>
    <scope>NUCLEOTIDE SEQUENCE</scope>
    <source>
        <strain evidence="1">HR1</strain>
    </source>
</reference>
<proteinExistence type="predicted"/>
<accession>A0A8H3LAI8</accession>
<comment type="caution">
    <text evidence="1">The sequence shown here is derived from an EMBL/GenBank/DDBJ whole genome shotgun (WGS) entry which is preliminary data.</text>
</comment>
<name>A0A8H3LAI8_9GLOM</name>
<evidence type="ECO:0000313" key="2">
    <source>
        <dbReference type="Proteomes" id="UP000615446"/>
    </source>
</evidence>
<dbReference type="Proteomes" id="UP000615446">
    <property type="component" value="Unassembled WGS sequence"/>
</dbReference>
<dbReference type="EMBL" id="BLAL01000086">
    <property type="protein sequence ID" value="GES84863.1"/>
    <property type="molecule type" value="Genomic_DNA"/>
</dbReference>
<dbReference type="AlphaFoldDB" id="A0A8H3LAI8"/>
<protein>
    <submittedName>
        <fullName evidence="1">Uncharacterized protein</fullName>
    </submittedName>
</protein>